<keyword evidence="4 6" id="KW-0732">Signal</keyword>
<dbReference type="SUPFAM" id="SSF48230">
    <property type="entry name" value="Chondroitin AC/alginate lyase"/>
    <property type="match status" value="1"/>
</dbReference>
<dbReference type="RefSeq" id="WP_259448676.1">
    <property type="nucleotide sequence ID" value="NZ_CP119520.1"/>
</dbReference>
<feature type="chain" id="PRO_5046703124" evidence="6">
    <location>
        <begin position="23"/>
        <end position="978"/>
    </location>
</feature>
<dbReference type="InterPro" id="IPR012970">
    <property type="entry name" value="Lyase_8_alpha_N"/>
</dbReference>
<evidence type="ECO:0000259" key="7">
    <source>
        <dbReference type="Pfam" id="PF02278"/>
    </source>
</evidence>
<sequence length="978" mass="102519">MPTRVPLLLLAAALSACGGATQDDAAAPAQLSMSGGGHLEAATADEYDTLRAKWSLQLTGGSTVNTADPDIAAQIATLTNTAQGYWDTLQTASGRTYLWSDLATWTKSTTVTQTYSRLLAMALAYSTTGSSLQGNASLRAAILSGLDWMNANHYGSGIAKYDNWWDWEIGSPQALNDITVLMYGQLSATQIANHVAAVDYYVPDPTKRTGTTLVETGANRLDKAAVVALRGVVGKSTTKIAQGRDAISQALLYVTSGDGFYADGSFIQHTNVAYTGSYGLVLVADIARLYYLLNGSTWAVTDANAGNVYDWYANGYKPLVYQGAMMDAMRGRAISRQASTDHDAGRSLTVSLSRLAKGAPAANAAAINSTVKHWMQRDTTFANYYTGLSLYDIANLKGIVADSGITPDPEQIQTHVFASMDRALHSYAGYSSMVSLFSTRVAAFEYGNGENLKGWWTGAGMTYVYNNDLKQFSGDYWPTVNQARLPGTTTDGSGSGTPASFGNYPNTYSWAGGSEVDNLHATAGLQFSMSKVTGSTLQGKKSWFLFGDKIIALGSGIGNTDGRTVETIVENRKLTAAGNNALTVNGLSMPTTSGWSATTTSVQWAHLAGNVSGADIGYWFPAPVNLSGLRETRSGSWQQVNTGGAATTVTNTFLSLALNHGAGPTNASYAYVILPNYTAARTASFAASPTVAILENSLDAHAARDTAAGVTGVNFWNDATKTVNDAAGAYLTSNRKASVTVRDTGSELHIGVADPTQANTGTINLELNRSAWQVISKDPAVTVTQLYPTIKLIVNVNASAGRTYAVRLAEGTTVALAPVADAYVQDGASAGTSFGTANTLVVKNDGVGYARQAALKFDVSGITGTIAGATLAMVPTSVGAVNTFSNRVSLLASDTWTETGLTWNTMPAVSSVLGTWVVGAAGQAVMLDVTSAVTLAAGGDKLVSLKVDSPTNVGANGWVNYGSREAAANRPVLYVVVH</sequence>
<evidence type="ECO:0000313" key="11">
    <source>
        <dbReference type="EMBL" id="MCS0629538.1"/>
    </source>
</evidence>
<gene>
    <name evidence="11" type="ORF">NX786_09345</name>
</gene>
<evidence type="ECO:0000256" key="1">
    <source>
        <dbReference type="ARBA" id="ARBA00004613"/>
    </source>
</evidence>
<dbReference type="Pfam" id="PF08124">
    <property type="entry name" value="Lyase_8_N"/>
    <property type="match status" value="1"/>
</dbReference>
<comment type="similarity">
    <text evidence="2">Belongs to the polysaccharide lyase 8 family.</text>
</comment>
<feature type="domain" description="Polysaccharide lyase family 8 C-terminal" evidence="8">
    <location>
        <begin position="693"/>
        <end position="760"/>
    </location>
</feature>
<reference evidence="11" key="1">
    <citation type="submission" date="2022-08" db="EMBL/GenBank/DDBJ databases">
        <title>Reclassification of Massilia species as members of the genera Telluria, Duganella, Pseudoduganella, Mokoshia gen. nov. and Zemynaea gen. nov. using orthogonal and non-orthogonal genome-based approaches.</title>
        <authorList>
            <person name="Bowman J.P."/>
        </authorList>
    </citation>
    <scope>NUCLEOTIDE SEQUENCE</scope>
    <source>
        <strain evidence="11">LMG 11547</strain>
    </source>
</reference>
<organism evidence="11 12">
    <name type="scientific">Telluria mixta</name>
    <dbReference type="NCBI Taxonomy" id="34071"/>
    <lineage>
        <taxon>Bacteria</taxon>
        <taxon>Pseudomonadati</taxon>
        <taxon>Pseudomonadota</taxon>
        <taxon>Betaproteobacteria</taxon>
        <taxon>Burkholderiales</taxon>
        <taxon>Oxalobacteraceae</taxon>
        <taxon>Telluria group</taxon>
        <taxon>Telluria</taxon>
    </lineage>
</organism>
<keyword evidence="12" id="KW-1185">Reference proteome</keyword>
<proteinExistence type="inferred from homology"/>
<evidence type="ECO:0000259" key="8">
    <source>
        <dbReference type="Pfam" id="PF02884"/>
    </source>
</evidence>
<dbReference type="CDD" id="cd01083">
    <property type="entry name" value="GAG_Lyase"/>
    <property type="match status" value="1"/>
</dbReference>
<evidence type="ECO:0000256" key="6">
    <source>
        <dbReference type="SAM" id="SignalP"/>
    </source>
</evidence>
<dbReference type="InterPro" id="IPR004103">
    <property type="entry name" value="Lyase_8_C"/>
</dbReference>
<name>A0ABT2BWM3_9BURK</name>
<evidence type="ECO:0000256" key="5">
    <source>
        <dbReference type="ARBA" id="ARBA00023239"/>
    </source>
</evidence>
<accession>A0ABT2BWM3</accession>
<dbReference type="Gene3D" id="2.70.98.10">
    <property type="match status" value="1"/>
</dbReference>
<dbReference type="Pfam" id="PF24517">
    <property type="entry name" value="CBM96"/>
    <property type="match status" value="1"/>
</dbReference>
<dbReference type="Pfam" id="PF02278">
    <property type="entry name" value="Lyase_8"/>
    <property type="match status" value="1"/>
</dbReference>
<dbReference type="SUPFAM" id="SSF49863">
    <property type="entry name" value="Hyaluronate lyase-like, C-terminal domain"/>
    <property type="match status" value="1"/>
</dbReference>
<evidence type="ECO:0000256" key="3">
    <source>
        <dbReference type="ARBA" id="ARBA00022525"/>
    </source>
</evidence>
<keyword evidence="3" id="KW-0964">Secreted</keyword>
<evidence type="ECO:0000256" key="4">
    <source>
        <dbReference type="ARBA" id="ARBA00022729"/>
    </source>
</evidence>
<evidence type="ECO:0000259" key="10">
    <source>
        <dbReference type="Pfam" id="PF24517"/>
    </source>
</evidence>
<dbReference type="Gene3D" id="1.50.10.100">
    <property type="entry name" value="Chondroitin AC/alginate lyase"/>
    <property type="match status" value="1"/>
</dbReference>
<dbReference type="InterPro" id="IPR008929">
    <property type="entry name" value="Chondroitin_lyas"/>
</dbReference>
<dbReference type="InterPro" id="IPR014718">
    <property type="entry name" value="GH-type_carb-bd"/>
</dbReference>
<dbReference type="Proteomes" id="UP001165263">
    <property type="component" value="Unassembled WGS sequence"/>
</dbReference>
<dbReference type="PANTHER" id="PTHR38481">
    <property type="entry name" value="HYALURONATE LYASE"/>
    <property type="match status" value="1"/>
</dbReference>
<dbReference type="PROSITE" id="PS51257">
    <property type="entry name" value="PROKAR_LIPOPROTEIN"/>
    <property type="match status" value="1"/>
</dbReference>
<feature type="domain" description="Polysaccharide lyase family 8 central" evidence="7">
    <location>
        <begin position="415"/>
        <end position="677"/>
    </location>
</feature>
<feature type="signal peptide" evidence="6">
    <location>
        <begin position="1"/>
        <end position="22"/>
    </location>
</feature>
<dbReference type="Gene3D" id="2.60.220.10">
    <property type="entry name" value="Polysaccharide lyase family 8-like, C-terminal"/>
    <property type="match status" value="1"/>
</dbReference>
<dbReference type="InterPro" id="IPR038970">
    <property type="entry name" value="Lyase_8"/>
</dbReference>
<evidence type="ECO:0000313" key="12">
    <source>
        <dbReference type="Proteomes" id="UP001165263"/>
    </source>
</evidence>
<feature type="domain" description="Polysaccharide lyase 8 N-terminal alpha-helical" evidence="9">
    <location>
        <begin position="54"/>
        <end position="372"/>
    </location>
</feature>
<comment type="subcellular location">
    <subcellularLocation>
        <location evidence="1">Secreted</location>
    </subcellularLocation>
</comment>
<protein>
    <submittedName>
        <fullName evidence="11">DNRLRE domain-containing protein</fullName>
    </submittedName>
</protein>
<dbReference type="InterPro" id="IPR011013">
    <property type="entry name" value="Gal_mutarotase_sf_dom"/>
</dbReference>
<dbReference type="InterPro" id="IPR055372">
    <property type="entry name" value="CBM96"/>
</dbReference>
<keyword evidence="5" id="KW-0456">Lyase</keyword>
<dbReference type="InterPro" id="IPR011071">
    <property type="entry name" value="Lyase_8-like_C"/>
</dbReference>
<dbReference type="SUPFAM" id="SSF74650">
    <property type="entry name" value="Galactose mutarotase-like"/>
    <property type="match status" value="1"/>
</dbReference>
<comment type="caution">
    <text evidence="11">The sequence shown here is derived from an EMBL/GenBank/DDBJ whole genome shotgun (WGS) entry which is preliminary data.</text>
</comment>
<dbReference type="PANTHER" id="PTHR38481:SF1">
    <property type="entry name" value="HYALURONATE LYASE"/>
    <property type="match status" value="1"/>
</dbReference>
<dbReference type="Pfam" id="PF02884">
    <property type="entry name" value="Lyase_8_C"/>
    <property type="match status" value="1"/>
</dbReference>
<dbReference type="InterPro" id="IPR003159">
    <property type="entry name" value="Lyase_8_central_dom"/>
</dbReference>
<evidence type="ECO:0000259" key="9">
    <source>
        <dbReference type="Pfam" id="PF08124"/>
    </source>
</evidence>
<dbReference type="EMBL" id="JANUHC010000003">
    <property type="protein sequence ID" value="MCS0629538.1"/>
    <property type="molecule type" value="Genomic_DNA"/>
</dbReference>
<evidence type="ECO:0000256" key="2">
    <source>
        <dbReference type="ARBA" id="ARBA00006699"/>
    </source>
</evidence>
<feature type="domain" description="Carbohydrate-binding module family 96" evidence="10">
    <location>
        <begin position="813"/>
        <end position="975"/>
    </location>
</feature>
<dbReference type="NCBIfam" id="NF033679">
    <property type="entry name" value="DNRLRE_dom"/>
    <property type="match status" value="1"/>
</dbReference>